<evidence type="ECO:0000313" key="2">
    <source>
        <dbReference type="Proteomes" id="UP000305401"/>
    </source>
</evidence>
<name>A0AC61S463_9BACT</name>
<evidence type="ECO:0000313" key="1">
    <source>
        <dbReference type="EMBL" id="THG46437.1"/>
    </source>
</evidence>
<dbReference type="EMBL" id="SSTG01000109">
    <property type="protein sequence ID" value="THG46437.1"/>
    <property type="molecule type" value="Genomic_DNA"/>
</dbReference>
<keyword evidence="2" id="KW-1185">Reference proteome</keyword>
<proteinExistence type="predicted"/>
<reference evidence="1" key="1">
    <citation type="submission" date="2019-04" db="EMBL/GenBank/DDBJ databases">
        <title>Microbes associate with the intestines of laboratory mice.</title>
        <authorList>
            <person name="Navarre W."/>
            <person name="Wong E."/>
            <person name="Huang K.C."/>
            <person name="Tropini C."/>
            <person name="Ng K."/>
            <person name="Yu B."/>
        </authorList>
    </citation>
    <scope>NUCLEOTIDE SEQUENCE</scope>
    <source>
        <strain evidence="1">NM86_A22</strain>
    </source>
</reference>
<organism evidence="1 2">
    <name type="scientific">Muribaculum caecicola</name>
    <dbReference type="NCBI Taxonomy" id="3038144"/>
    <lineage>
        <taxon>Bacteria</taxon>
        <taxon>Pseudomonadati</taxon>
        <taxon>Bacteroidota</taxon>
        <taxon>Bacteroidia</taxon>
        <taxon>Bacteroidales</taxon>
        <taxon>Muribaculaceae</taxon>
        <taxon>Muribaculum</taxon>
    </lineage>
</organism>
<sequence>MAMEQKDILIIQCQNAECGKKIKLRRPDKEGIIRIACPYCKKAMAIRLPNPKPKPEVVQETPQQPARQDRPDNSQADPITLEGEFKVGQRYEFKCPHCKKQPIGYTPQEAGEKAFPCPYCKGRIVIGAKSKTRIMTPDESVCLIRGKLTKLRRGWFNASYPLKSGTTTVGRTDLSVQSDISLDGDPTISRRSIEIDVTTTESGNKFKLRVLRTTNPVLVNSERLNEGESIQLNFGDIILLGKTRLRFDKDV</sequence>
<comment type="caution">
    <text evidence="1">The sequence shown here is derived from an EMBL/GenBank/DDBJ whole genome shotgun (WGS) entry which is preliminary data.</text>
</comment>
<dbReference type="Proteomes" id="UP000305401">
    <property type="component" value="Unassembled WGS sequence"/>
</dbReference>
<gene>
    <name evidence="1" type="ORF">E5990_08275</name>
</gene>
<accession>A0AC61S463</accession>
<protein>
    <submittedName>
        <fullName evidence="1">FHA domain-containing protein</fullName>
    </submittedName>
</protein>